<dbReference type="AlphaFoldDB" id="A0A1J9UBB0"/>
<proteinExistence type="predicted"/>
<evidence type="ECO:0000313" key="1">
    <source>
        <dbReference type="EMBL" id="OJD61309.1"/>
    </source>
</evidence>
<dbReference type="EMBL" id="MAOE01000102">
    <property type="protein sequence ID" value="OJD61309.1"/>
    <property type="molecule type" value="Genomic_DNA"/>
</dbReference>
<protein>
    <submittedName>
        <fullName evidence="1">Uncharacterized protein</fullName>
    </submittedName>
</protein>
<gene>
    <name evidence="1" type="ORF">BAU25_15745</name>
</gene>
<organism evidence="1 2">
    <name type="scientific">Bacillus albus</name>
    <dbReference type="NCBI Taxonomy" id="2026189"/>
    <lineage>
        <taxon>Bacteria</taxon>
        <taxon>Bacillati</taxon>
        <taxon>Bacillota</taxon>
        <taxon>Bacilli</taxon>
        <taxon>Bacillales</taxon>
        <taxon>Bacillaceae</taxon>
        <taxon>Bacillus</taxon>
        <taxon>Bacillus cereus group</taxon>
    </lineage>
</organism>
<dbReference type="RefSeq" id="WP_071758582.1">
    <property type="nucleotide sequence ID" value="NZ_CBCSIO010000024.1"/>
</dbReference>
<accession>A0A1J9UBB0</accession>
<dbReference type="Proteomes" id="UP000181873">
    <property type="component" value="Unassembled WGS sequence"/>
</dbReference>
<evidence type="ECO:0000313" key="2">
    <source>
        <dbReference type="Proteomes" id="UP000181873"/>
    </source>
</evidence>
<comment type="caution">
    <text evidence="1">The sequence shown here is derived from an EMBL/GenBank/DDBJ whole genome shotgun (WGS) entry which is preliminary data.</text>
</comment>
<name>A0A1J9UBB0_9BACI</name>
<reference evidence="1 2" key="1">
    <citation type="submission" date="2016-06" db="EMBL/GenBank/DDBJ databases">
        <title>First insights into the genetic diversity and population structure of in the Bacillus cereus group bacteria from diverse marine environments.</title>
        <authorList>
            <person name="Liu Y."/>
            <person name="Lai Q."/>
            <person name="Shao Z."/>
        </authorList>
    </citation>
    <scope>NUCLEOTIDE SEQUENCE [LARGE SCALE GENOMIC DNA]</scope>
    <source>
        <strain evidence="1 2">N35-10-2</strain>
    </source>
</reference>
<sequence length="73" mass="8578">MKFKETHPDYKDYQSDTYYYDHLPNNFFDAFHGLIEGKAISDEYPVGILKAACDIISLQDQLLTRDISIFKRI</sequence>